<keyword evidence="1 4" id="KW-0645">Protease</keyword>
<evidence type="ECO:0000259" key="3">
    <source>
        <dbReference type="Pfam" id="PF02902"/>
    </source>
</evidence>
<protein>
    <submittedName>
        <fullName evidence="4">Ulp1 protease</fullName>
    </submittedName>
</protein>
<dbReference type="GO" id="GO:0006508">
    <property type="term" value="P:proteolysis"/>
    <property type="evidence" value="ECO:0007669"/>
    <property type="project" value="UniProtKB-KW"/>
</dbReference>
<dbReference type="Gene3D" id="3.40.395.10">
    <property type="entry name" value="Adenoviral Proteinase, Chain A"/>
    <property type="match status" value="1"/>
</dbReference>
<evidence type="ECO:0000256" key="2">
    <source>
        <dbReference type="ARBA" id="ARBA00022801"/>
    </source>
</evidence>
<keyword evidence="2" id="KW-0378">Hydrolase</keyword>
<proteinExistence type="predicted"/>
<organism evidence="4">
    <name type="scientific">Klosneuvirus KNV1</name>
    <dbReference type="NCBI Taxonomy" id="1977640"/>
    <lineage>
        <taxon>Viruses</taxon>
        <taxon>Varidnaviria</taxon>
        <taxon>Bamfordvirae</taxon>
        <taxon>Nucleocytoviricota</taxon>
        <taxon>Megaviricetes</taxon>
        <taxon>Imitervirales</taxon>
        <taxon>Mimiviridae</taxon>
        <taxon>Klosneuvirinae</taxon>
        <taxon>Klosneuvirus</taxon>
    </lineage>
</organism>
<dbReference type="SUPFAM" id="SSF54001">
    <property type="entry name" value="Cysteine proteinases"/>
    <property type="match status" value="1"/>
</dbReference>
<sequence>MNNANNDKDGGLDVKVNKLTIKSNDAKDAIEIFETIRSSEIMPKDEKDMRCAPSKKFENGSCIPTNVLVKMAEAYNQENPDDKIPLDHTKETLNPKQYKRFILKQFKKRLDGKCNDQKCWVRQNFIKRLEKEYQEDLKTNTFRPKGPEGKFTWLNTLNIDQVMKQYESKYPEFKFLGAVPADFDNLPELGIKDLDFKKLMSEGKTKFGVVFNTDESWKSGAHWNALFADLNMGKVYFSDSYGVPPEKRVRKLMTRISSFIQNDLGKKPIVEHNKLQHQKGGSECGVYSVNFILRSLRGDSFEELTTKRLSDERVNQCRKVYFT</sequence>
<dbReference type="EMBL" id="KY684109">
    <property type="protein sequence ID" value="ARF11783.1"/>
    <property type="molecule type" value="Genomic_DNA"/>
</dbReference>
<name>A0A1V0SJ90_9VIRU</name>
<feature type="domain" description="Ubiquitin-like protease family profile" evidence="3">
    <location>
        <begin position="220"/>
        <end position="319"/>
    </location>
</feature>
<reference evidence="4" key="1">
    <citation type="journal article" date="2017" name="Science">
        <title>Giant viruses with an expanded complement of translation system components.</title>
        <authorList>
            <person name="Schulz F."/>
            <person name="Yutin N."/>
            <person name="Ivanova N.N."/>
            <person name="Ortega D.R."/>
            <person name="Lee T.K."/>
            <person name="Vierheilig J."/>
            <person name="Daims H."/>
            <person name="Horn M."/>
            <person name="Wagner M."/>
            <person name="Jensen G.J."/>
            <person name="Kyrpides N.C."/>
            <person name="Koonin E.V."/>
            <person name="Woyke T."/>
        </authorList>
    </citation>
    <scope>NUCLEOTIDE SEQUENCE</scope>
    <source>
        <strain evidence="4">KNV1</strain>
    </source>
</reference>
<evidence type="ECO:0000313" key="4">
    <source>
        <dbReference type="EMBL" id="ARF11783.1"/>
    </source>
</evidence>
<dbReference type="GO" id="GO:0008234">
    <property type="term" value="F:cysteine-type peptidase activity"/>
    <property type="evidence" value="ECO:0007669"/>
    <property type="project" value="InterPro"/>
</dbReference>
<accession>A0A1V0SJ90</accession>
<dbReference type="Pfam" id="PF02902">
    <property type="entry name" value="Peptidase_C48"/>
    <property type="match status" value="1"/>
</dbReference>
<evidence type="ECO:0000256" key="1">
    <source>
        <dbReference type="ARBA" id="ARBA00022670"/>
    </source>
</evidence>
<gene>
    <name evidence="4" type="ORF">Klosneuvirus_2_219</name>
</gene>
<dbReference type="InterPro" id="IPR003653">
    <property type="entry name" value="Peptidase_C48_C"/>
</dbReference>
<dbReference type="InterPro" id="IPR038765">
    <property type="entry name" value="Papain-like_cys_pep_sf"/>
</dbReference>